<accession>A0AAD6KFB7</accession>
<evidence type="ECO:0000313" key="1">
    <source>
        <dbReference type="EMBL" id="KAJ6422451.1"/>
    </source>
</evidence>
<dbReference type="AlphaFoldDB" id="A0AAD6KFB7"/>
<name>A0AAD6KFB7_9ROSI</name>
<dbReference type="Proteomes" id="UP001162972">
    <property type="component" value="Chromosome 19"/>
</dbReference>
<gene>
    <name evidence="1" type="ORF">OIU84_027416</name>
</gene>
<comment type="caution">
    <text evidence="1">The sequence shown here is derived from an EMBL/GenBank/DDBJ whole genome shotgun (WGS) entry which is preliminary data.</text>
</comment>
<keyword evidence="2" id="KW-1185">Reference proteome</keyword>
<proteinExistence type="predicted"/>
<dbReference type="EMBL" id="JAPFFJ010000007">
    <property type="protein sequence ID" value="KAJ6422451.1"/>
    <property type="molecule type" value="Genomic_DNA"/>
</dbReference>
<reference evidence="1 2" key="1">
    <citation type="journal article" date="2023" name="Int. J. Mol. Sci.">
        <title>De Novo Assembly and Annotation of 11 Diverse Shrub Willow (Salix) Genomes Reveals Novel Gene Organization in Sex-Linked Regions.</title>
        <authorList>
            <person name="Hyden B."/>
            <person name="Feng K."/>
            <person name="Yates T.B."/>
            <person name="Jawdy S."/>
            <person name="Cereghino C."/>
            <person name="Smart L.B."/>
            <person name="Muchero W."/>
        </authorList>
    </citation>
    <scope>NUCLEOTIDE SEQUENCE [LARGE SCALE GENOMIC DNA]</scope>
    <source>
        <tissue evidence="1">Shoot tip</tissue>
    </source>
</reference>
<evidence type="ECO:0000313" key="2">
    <source>
        <dbReference type="Proteomes" id="UP001162972"/>
    </source>
</evidence>
<sequence length="87" mass="9641">MAEEAAKAMEPNADALEWPKKDKHRLLHAVYRSGDLERTIKITLWAEEAAKAMEPNADAARMVEEGQALGYFMLCIAPVTLSVPLSE</sequence>
<protein>
    <submittedName>
        <fullName evidence="1">Uncharacterized protein</fullName>
    </submittedName>
</protein>
<organism evidence="1 2">
    <name type="scientific">Salix udensis</name>
    <dbReference type="NCBI Taxonomy" id="889485"/>
    <lineage>
        <taxon>Eukaryota</taxon>
        <taxon>Viridiplantae</taxon>
        <taxon>Streptophyta</taxon>
        <taxon>Embryophyta</taxon>
        <taxon>Tracheophyta</taxon>
        <taxon>Spermatophyta</taxon>
        <taxon>Magnoliopsida</taxon>
        <taxon>eudicotyledons</taxon>
        <taxon>Gunneridae</taxon>
        <taxon>Pentapetalae</taxon>
        <taxon>rosids</taxon>
        <taxon>fabids</taxon>
        <taxon>Malpighiales</taxon>
        <taxon>Salicaceae</taxon>
        <taxon>Saliceae</taxon>
        <taxon>Salix</taxon>
    </lineage>
</organism>